<organism evidence="2 4">
    <name type="scientific">Methylobacterium oxalidis</name>
    <dbReference type="NCBI Taxonomy" id="944322"/>
    <lineage>
        <taxon>Bacteria</taxon>
        <taxon>Pseudomonadati</taxon>
        <taxon>Pseudomonadota</taxon>
        <taxon>Alphaproteobacteria</taxon>
        <taxon>Hyphomicrobiales</taxon>
        <taxon>Methylobacteriaceae</taxon>
        <taxon>Methylobacterium</taxon>
    </lineage>
</organism>
<gene>
    <name evidence="3" type="ORF">GCM10007888_01100</name>
    <name evidence="2" type="ORF">MOX02_55940</name>
</gene>
<accession>A0A512JC63</accession>
<dbReference type="EMBL" id="BJZU01000162">
    <property type="protein sequence ID" value="GEP07556.1"/>
    <property type="molecule type" value="Genomic_DNA"/>
</dbReference>
<sequence length="78" mass="8425">MRPSLVEQTKLLANALDRASTACITVGIATPIAGYVYNVSNFRALVTLSEVLGAVLIWFLIAATLHLWARRVLKGLDG</sequence>
<proteinExistence type="predicted"/>
<name>A0A512JC63_9HYPH</name>
<dbReference type="OrthoDB" id="7273400at2"/>
<feature type="transmembrane region" description="Helical" evidence="1">
    <location>
        <begin position="51"/>
        <end position="69"/>
    </location>
</feature>
<protein>
    <submittedName>
        <fullName evidence="2">Uncharacterized protein</fullName>
    </submittedName>
</protein>
<dbReference type="Proteomes" id="UP001156856">
    <property type="component" value="Unassembled WGS sequence"/>
</dbReference>
<reference evidence="2 4" key="3">
    <citation type="submission" date="2019-07" db="EMBL/GenBank/DDBJ databases">
        <title>Whole genome shotgun sequence of Methylobacterium oxalidis NBRC 107715.</title>
        <authorList>
            <person name="Hosoyama A."/>
            <person name="Uohara A."/>
            <person name="Ohji S."/>
            <person name="Ichikawa N."/>
        </authorList>
    </citation>
    <scope>NUCLEOTIDE SEQUENCE [LARGE SCALE GENOMIC DNA]</scope>
    <source>
        <strain evidence="2 4">NBRC 107715</strain>
    </source>
</reference>
<evidence type="ECO:0000313" key="2">
    <source>
        <dbReference type="EMBL" id="GEP07556.1"/>
    </source>
</evidence>
<comment type="caution">
    <text evidence="2">The sequence shown here is derived from an EMBL/GenBank/DDBJ whole genome shotgun (WGS) entry which is preliminary data.</text>
</comment>
<evidence type="ECO:0000256" key="1">
    <source>
        <dbReference type="SAM" id="Phobius"/>
    </source>
</evidence>
<evidence type="ECO:0000313" key="4">
    <source>
        <dbReference type="Proteomes" id="UP000321960"/>
    </source>
</evidence>
<keyword evidence="5" id="KW-1185">Reference proteome</keyword>
<keyword evidence="1" id="KW-0812">Transmembrane</keyword>
<reference evidence="5" key="2">
    <citation type="journal article" date="2019" name="Int. J. Syst. Evol. Microbiol.">
        <title>The Global Catalogue of Microorganisms (GCM) 10K type strain sequencing project: providing services to taxonomists for standard genome sequencing and annotation.</title>
        <authorList>
            <consortium name="The Broad Institute Genomics Platform"/>
            <consortium name="The Broad Institute Genome Sequencing Center for Infectious Disease"/>
            <person name="Wu L."/>
            <person name="Ma J."/>
        </authorList>
    </citation>
    <scope>NUCLEOTIDE SEQUENCE [LARGE SCALE GENOMIC DNA]</scope>
    <source>
        <strain evidence="5">NBRC 107715</strain>
    </source>
</reference>
<dbReference type="AlphaFoldDB" id="A0A512JC63"/>
<dbReference type="Proteomes" id="UP000321960">
    <property type="component" value="Unassembled WGS sequence"/>
</dbReference>
<dbReference type="RefSeq" id="WP_147028992.1">
    <property type="nucleotide sequence ID" value="NZ_BJZU01000162.1"/>
</dbReference>
<reference evidence="3" key="1">
    <citation type="journal article" date="2014" name="Int. J. Syst. Evol. Microbiol.">
        <title>Complete genome of a new Firmicutes species belonging to the dominant human colonic microbiota ('Ruminococcus bicirculans') reveals two chromosomes and a selective capacity to utilize plant glucans.</title>
        <authorList>
            <consortium name="NISC Comparative Sequencing Program"/>
            <person name="Wegmann U."/>
            <person name="Louis P."/>
            <person name="Goesmann A."/>
            <person name="Henrissat B."/>
            <person name="Duncan S.H."/>
            <person name="Flint H.J."/>
        </authorList>
    </citation>
    <scope>NUCLEOTIDE SEQUENCE</scope>
    <source>
        <strain evidence="3">NBRC 107715</strain>
    </source>
</reference>
<evidence type="ECO:0000313" key="3">
    <source>
        <dbReference type="EMBL" id="GLS61729.1"/>
    </source>
</evidence>
<dbReference type="EMBL" id="BSPK01000004">
    <property type="protein sequence ID" value="GLS61729.1"/>
    <property type="molecule type" value="Genomic_DNA"/>
</dbReference>
<keyword evidence="1" id="KW-0472">Membrane</keyword>
<feature type="transmembrane region" description="Helical" evidence="1">
    <location>
        <begin position="21"/>
        <end position="39"/>
    </location>
</feature>
<keyword evidence="1" id="KW-1133">Transmembrane helix</keyword>
<evidence type="ECO:0000313" key="5">
    <source>
        <dbReference type="Proteomes" id="UP001156856"/>
    </source>
</evidence>
<reference evidence="3" key="4">
    <citation type="submission" date="2023-01" db="EMBL/GenBank/DDBJ databases">
        <title>Draft genome sequence of Methylobacterium oxalidis strain NBRC 107715.</title>
        <authorList>
            <person name="Sun Q."/>
            <person name="Mori K."/>
        </authorList>
    </citation>
    <scope>NUCLEOTIDE SEQUENCE</scope>
    <source>
        <strain evidence="3">NBRC 107715</strain>
    </source>
</reference>